<keyword evidence="1 3" id="KW-0807">Transducer</keyword>
<dbReference type="GO" id="GO:0006935">
    <property type="term" value="P:chemotaxis"/>
    <property type="evidence" value="ECO:0007669"/>
    <property type="project" value="InterPro"/>
</dbReference>
<keyword evidence="10" id="KW-1185">Reference proteome</keyword>
<evidence type="ECO:0000256" key="3">
    <source>
        <dbReference type="PROSITE-ProRule" id="PRU00284"/>
    </source>
</evidence>
<feature type="domain" description="Phytochrome chromophore attachment site" evidence="6">
    <location>
        <begin position="449"/>
        <end position="587"/>
    </location>
</feature>
<dbReference type="InterPro" id="IPR004089">
    <property type="entry name" value="MCPsignal_dom"/>
</dbReference>
<dbReference type="SMART" id="SM00283">
    <property type="entry name" value="MA"/>
    <property type="match status" value="1"/>
</dbReference>
<keyword evidence="5" id="KW-1133">Transmembrane helix</keyword>
<dbReference type="SMART" id="SM00065">
    <property type="entry name" value="GAF"/>
    <property type="match status" value="1"/>
</dbReference>
<dbReference type="CDD" id="cd18773">
    <property type="entry name" value="PDC1_HK_sensor"/>
    <property type="match status" value="1"/>
</dbReference>
<feature type="domain" description="HAMP" evidence="8">
    <location>
        <begin position="606"/>
        <end position="657"/>
    </location>
</feature>
<proteinExistence type="inferred from homology"/>
<dbReference type="GO" id="GO:0007165">
    <property type="term" value="P:signal transduction"/>
    <property type="evidence" value="ECO:0007669"/>
    <property type="project" value="UniProtKB-KW"/>
</dbReference>
<dbReference type="InterPro" id="IPR016132">
    <property type="entry name" value="Phyto_chromo_attachment"/>
</dbReference>
<dbReference type="PROSITE" id="PS50046">
    <property type="entry name" value="PHYTOCHROME_2"/>
    <property type="match status" value="1"/>
</dbReference>
<reference evidence="9 10" key="1">
    <citation type="submission" date="2018-02" db="EMBL/GenBank/DDBJ databases">
        <authorList>
            <person name="Cohen D.B."/>
            <person name="Kent A.D."/>
        </authorList>
    </citation>
    <scope>NUCLEOTIDE SEQUENCE [LARGE SCALE GENOMIC DNA]</scope>
    <source>
        <strain evidence="9 10">CCAP 1448/3</strain>
    </source>
</reference>
<reference evidence="9 10" key="2">
    <citation type="submission" date="2018-03" db="EMBL/GenBank/DDBJ databases">
        <title>The ancient ancestry and fast evolution of plastids.</title>
        <authorList>
            <person name="Moore K.R."/>
            <person name="Magnabosco C."/>
            <person name="Momper L."/>
            <person name="Gold D.A."/>
            <person name="Bosak T."/>
            <person name="Fournier G.P."/>
        </authorList>
    </citation>
    <scope>NUCLEOTIDE SEQUENCE [LARGE SCALE GENOMIC DNA]</scope>
    <source>
        <strain evidence="9 10">CCAP 1448/3</strain>
    </source>
</reference>
<dbReference type="Pfam" id="PF00015">
    <property type="entry name" value="MCPsignal"/>
    <property type="match status" value="1"/>
</dbReference>
<comment type="similarity">
    <text evidence="2">Belongs to the methyl-accepting chemotaxis (MCP) protein family.</text>
</comment>
<name>A0A2T1C5V2_9CYAN</name>
<evidence type="ECO:0000313" key="10">
    <source>
        <dbReference type="Proteomes" id="UP000238762"/>
    </source>
</evidence>
<organism evidence="9 10">
    <name type="scientific">Merismopedia glauca CCAP 1448/3</name>
    <dbReference type="NCBI Taxonomy" id="1296344"/>
    <lineage>
        <taxon>Bacteria</taxon>
        <taxon>Bacillati</taxon>
        <taxon>Cyanobacteriota</taxon>
        <taxon>Cyanophyceae</taxon>
        <taxon>Synechococcales</taxon>
        <taxon>Merismopediaceae</taxon>
        <taxon>Merismopedia</taxon>
    </lineage>
</organism>
<keyword evidence="5" id="KW-0472">Membrane</keyword>
<dbReference type="SUPFAM" id="SSF58104">
    <property type="entry name" value="Methyl-accepting chemotaxis protein (MCP) signaling domain"/>
    <property type="match status" value="1"/>
</dbReference>
<dbReference type="InterPro" id="IPR004090">
    <property type="entry name" value="Chemotax_Me-accpt_rcpt"/>
</dbReference>
<dbReference type="InterPro" id="IPR003018">
    <property type="entry name" value="GAF"/>
</dbReference>
<feature type="transmembrane region" description="Helical" evidence="5">
    <location>
        <begin position="349"/>
        <end position="372"/>
    </location>
</feature>
<evidence type="ECO:0000259" key="8">
    <source>
        <dbReference type="PROSITE" id="PS50885"/>
    </source>
</evidence>
<dbReference type="Pfam" id="PF01590">
    <property type="entry name" value="GAF"/>
    <property type="match status" value="1"/>
</dbReference>
<protein>
    <submittedName>
        <fullName evidence="9">Chemotaxis protein</fullName>
    </submittedName>
</protein>
<evidence type="ECO:0000256" key="5">
    <source>
        <dbReference type="SAM" id="Phobius"/>
    </source>
</evidence>
<sequence>MLEPSINRTPDSSQLNDNKSLFNEDESLDHLLFEDEPIDAPKPLDRESKDLVEPRARSLAINPPKFGLRKKATAWAIALSTLPIMLVGSIAYYFANQSLTKQVLENEKSTVVNLNDKIELFIGDRYRDAKSLTNLEIFANPKISQSISPQEKNEFLTQYVGNEDIYDRIAVFDLNGNVIAQSEAKDKFGQSYNHSQNSSFHQKIINTKSVVFLNPYFSNWTKKMSMEIGAPLQDKKTGALIGLVRMRFPVEVMDDLLDQYQKDGKTVFLVDGKGQIFLSNQESLVKQNIKQKFPNISQDIGHEAFSQITSNQVVTQAHVEELEESPYNLDWKGVVITPSNKLFEPQQRLLLTLLGGTTLMAALVSLLTAYLVNRSTKFLEETTNAVQQIGQGDLDTVLPVTGNDERAILAGSINQMSGQIKDLLSQKQYEAERYQLIKEITTKLGKYPQTDLIFNLAITEIRHALAASRVIVYLFDLEWKGSIVAESVADGYPKALGAQIADPCFADRYVEKYREGRVQATPNICEAGLTACHLKQLEPFGVKANLVAPIVLGEERQLLGLLVAHQCDAPRLWSQNDIDLFSQLAIQVGFAVDRANSLEQQKQGKERLQSRALELLMEVDPISQGDLTIRAKVTEDEIGTIADSYNAMVASLRKVVTQVQETAQQMTSTTSSNQELVQDLSDGAIRQTIEIDQALQRIQEMSASIRKVSSNVQQAAIAVKQATATVAAGDASLNRTVEGILAIQQTVTDTSTKVQQLGIASEKISKVVGVISGFAEQTNLLALNAAIEAARAGEEGRGFAVVADEVGNLARQSSAATVEIENIIEEIQKETKELVAAMAIGNREVLKGTQLADETRQNLNKIVEVSNYIEQLVQEIAQTTVTQSVASESVAQSMTDVAAISNQTSQEAANVSTAFQDLLSLAEQLQASAGQFKVS</sequence>
<feature type="domain" description="Methyl-accepting transducer" evidence="7">
    <location>
        <begin position="662"/>
        <end position="898"/>
    </location>
</feature>
<feature type="transmembrane region" description="Helical" evidence="5">
    <location>
        <begin position="72"/>
        <end position="95"/>
    </location>
</feature>
<dbReference type="Gene3D" id="3.30.450.40">
    <property type="match status" value="1"/>
</dbReference>
<dbReference type="PROSITE" id="PS50111">
    <property type="entry name" value="CHEMOTAXIS_TRANSDUC_2"/>
    <property type="match status" value="1"/>
</dbReference>
<accession>A0A2T1C5V2</accession>
<gene>
    <name evidence="9" type="ORF">C7B64_07350</name>
</gene>
<evidence type="ECO:0000259" key="7">
    <source>
        <dbReference type="PROSITE" id="PS50111"/>
    </source>
</evidence>
<dbReference type="OrthoDB" id="419276at2"/>
<dbReference type="Gene3D" id="3.30.450.20">
    <property type="entry name" value="PAS domain"/>
    <property type="match status" value="1"/>
</dbReference>
<dbReference type="SUPFAM" id="SSF55781">
    <property type="entry name" value="GAF domain-like"/>
    <property type="match status" value="1"/>
</dbReference>
<evidence type="ECO:0000256" key="2">
    <source>
        <dbReference type="ARBA" id="ARBA00029447"/>
    </source>
</evidence>
<dbReference type="EMBL" id="PVWJ01000027">
    <property type="protein sequence ID" value="PSB03641.1"/>
    <property type="molecule type" value="Genomic_DNA"/>
</dbReference>
<evidence type="ECO:0000256" key="4">
    <source>
        <dbReference type="SAM" id="MobiDB-lite"/>
    </source>
</evidence>
<dbReference type="InterPro" id="IPR003660">
    <property type="entry name" value="HAMP_dom"/>
</dbReference>
<dbReference type="GO" id="GO:0016020">
    <property type="term" value="C:membrane"/>
    <property type="evidence" value="ECO:0007669"/>
    <property type="project" value="InterPro"/>
</dbReference>
<evidence type="ECO:0000259" key="6">
    <source>
        <dbReference type="PROSITE" id="PS50046"/>
    </source>
</evidence>
<dbReference type="Gene3D" id="1.10.287.950">
    <property type="entry name" value="Methyl-accepting chemotaxis protein"/>
    <property type="match status" value="1"/>
</dbReference>
<comment type="caution">
    <text evidence="9">The sequence shown here is derived from an EMBL/GenBank/DDBJ whole genome shotgun (WGS) entry which is preliminary data.</text>
</comment>
<dbReference type="PANTHER" id="PTHR32089">
    <property type="entry name" value="METHYL-ACCEPTING CHEMOTAXIS PROTEIN MCPB"/>
    <property type="match status" value="1"/>
</dbReference>
<feature type="domain" description="HAMP" evidence="8">
    <location>
        <begin position="373"/>
        <end position="425"/>
    </location>
</feature>
<evidence type="ECO:0000256" key="1">
    <source>
        <dbReference type="ARBA" id="ARBA00023224"/>
    </source>
</evidence>
<dbReference type="Proteomes" id="UP000238762">
    <property type="component" value="Unassembled WGS sequence"/>
</dbReference>
<dbReference type="SUPFAM" id="SSF158472">
    <property type="entry name" value="HAMP domain-like"/>
    <property type="match status" value="1"/>
</dbReference>
<dbReference type="PANTHER" id="PTHR32089:SF114">
    <property type="entry name" value="METHYL-ACCEPTING CHEMOTAXIS PROTEIN MCPB"/>
    <property type="match status" value="1"/>
</dbReference>
<dbReference type="CDD" id="cd06225">
    <property type="entry name" value="HAMP"/>
    <property type="match status" value="2"/>
</dbReference>
<dbReference type="Pfam" id="PF00672">
    <property type="entry name" value="HAMP"/>
    <property type="match status" value="2"/>
</dbReference>
<dbReference type="SMART" id="SM00304">
    <property type="entry name" value="HAMP"/>
    <property type="match status" value="2"/>
</dbReference>
<dbReference type="GO" id="GO:0004888">
    <property type="term" value="F:transmembrane signaling receptor activity"/>
    <property type="evidence" value="ECO:0007669"/>
    <property type="project" value="InterPro"/>
</dbReference>
<dbReference type="PROSITE" id="PS50885">
    <property type="entry name" value="HAMP"/>
    <property type="match status" value="2"/>
</dbReference>
<feature type="region of interest" description="Disordered" evidence="4">
    <location>
        <begin position="1"/>
        <end position="20"/>
    </location>
</feature>
<keyword evidence="5" id="KW-0812">Transmembrane</keyword>
<dbReference type="AlphaFoldDB" id="A0A2T1C5V2"/>
<dbReference type="FunFam" id="1.10.287.950:FF:000001">
    <property type="entry name" value="Methyl-accepting chemotaxis sensory transducer"/>
    <property type="match status" value="1"/>
</dbReference>
<dbReference type="CDD" id="cd11386">
    <property type="entry name" value="MCP_signal"/>
    <property type="match status" value="1"/>
</dbReference>
<evidence type="ECO:0000313" key="9">
    <source>
        <dbReference type="EMBL" id="PSB03641.1"/>
    </source>
</evidence>
<dbReference type="Gene3D" id="6.10.340.10">
    <property type="match status" value="1"/>
</dbReference>
<dbReference type="PRINTS" id="PR00260">
    <property type="entry name" value="CHEMTRNSDUCR"/>
</dbReference>
<dbReference type="RefSeq" id="WP_106287995.1">
    <property type="nucleotide sequence ID" value="NZ_CAWNTC010000247.1"/>
</dbReference>
<dbReference type="InterPro" id="IPR029016">
    <property type="entry name" value="GAF-like_dom_sf"/>
</dbReference>